<evidence type="ECO:0000256" key="2">
    <source>
        <dbReference type="ARBA" id="ARBA00023136"/>
    </source>
</evidence>
<evidence type="ECO:0000313" key="8">
    <source>
        <dbReference type="EMBL" id="SIT33525.1"/>
    </source>
</evidence>
<dbReference type="EMBL" id="FTOR01000012">
    <property type="protein sequence ID" value="SIT33525.1"/>
    <property type="molecule type" value="Genomic_DNA"/>
</dbReference>
<dbReference type="PANTHER" id="PTHR30329:SF21">
    <property type="entry name" value="LIPOPROTEIN YIAD-RELATED"/>
    <property type="match status" value="1"/>
</dbReference>
<feature type="region of interest" description="Disordered" evidence="6">
    <location>
        <begin position="570"/>
        <end position="598"/>
    </location>
</feature>
<dbReference type="InterPro" id="IPR019734">
    <property type="entry name" value="TPR_rpt"/>
</dbReference>
<name>A0A173MLZ8_9BACT</name>
<evidence type="ECO:0000256" key="6">
    <source>
        <dbReference type="SAM" id="MobiDB-lite"/>
    </source>
</evidence>
<dbReference type="SUPFAM" id="SSF82171">
    <property type="entry name" value="DPP6 N-terminal domain-like"/>
    <property type="match status" value="1"/>
</dbReference>
<evidence type="ECO:0000313" key="9">
    <source>
        <dbReference type="Proteomes" id="UP000186917"/>
    </source>
</evidence>
<dbReference type="KEGG" id="fln:FLA_4444"/>
<dbReference type="InterPro" id="IPR006665">
    <property type="entry name" value="OmpA-like"/>
</dbReference>
<evidence type="ECO:0000256" key="5">
    <source>
        <dbReference type="PROSITE-ProRule" id="PRU00473"/>
    </source>
</evidence>
<protein>
    <submittedName>
        <fullName evidence="8">WD40-like Beta Propeller Repeat</fullName>
    </submittedName>
</protein>
<dbReference type="InterPro" id="IPR036737">
    <property type="entry name" value="OmpA-like_sf"/>
</dbReference>
<accession>A0A173MLZ8</accession>
<gene>
    <name evidence="8" type="ORF">SAMN05421788_112216</name>
</gene>
<keyword evidence="4" id="KW-0802">TPR repeat</keyword>
<dbReference type="InterPro" id="IPR050330">
    <property type="entry name" value="Bact_OuterMem_StrucFunc"/>
</dbReference>
<dbReference type="AlphaFoldDB" id="A0A173MLZ8"/>
<feature type="compositionally biased region" description="Basic and acidic residues" evidence="6">
    <location>
        <begin position="574"/>
        <end position="598"/>
    </location>
</feature>
<dbReference type="Gene3D" id="2.120.10.30">
    <property type="entry name" value="TolB, C-terminal domain"/>
    <property type="match status" value="1"/>
</dbReference>
<dbReference type="SUPFAM" id="SSF103088">
    <property type="entry name" value="OmpA-like"/>
    <property type="match status" value="1"/>
</dbReference>
<dbReference type="InterPro" id="IPR011042">
    <property type="entry name" value="6-blade_b-propeller_TolB-like"/>
</dbReference>
<dbReference type="PANTHER" id="PTHR30329">
    <property type="entry name" value="STATOR ELEMENT OF FLAGELLAR MOTOR COMPLEX"/>
    <property type="match status" value="1"/>
</dbReference>
<evidence type="ECO:0000256" key="4">
    <source>
        <dbReference type="PROSITE-ProRule" id="PRU00339"/>
    </source>
</evidence>
<feature type="domain" description="OmpA-like" evidence="7">
    <location>
        <begin position="475"/>
        <end position="597"/>
    </location>
</feature>
<evidence type="ECO:0000256" key="1">
    <source>
        <dbReference type="ARBA" id="ARBA00004442"/>
    </source>
</evidence>
<dbReference type="Pfam" id="PF07676">
    <property type="entry name" value="PD40"/>
    <property type="match status" value="2"/>
</dbReference>
<feature type="repeat" description="TPR" evidence="4">
    <location>
        <begin position="74"/>
        <end position="107"/>
    </location>
</feature>
<reference evidence="9" key="1">
    <citation type="submission" date="2017-01" db="EMBL/GenBank/DDBJ databases">
        <authorList>
            <person name="Varghese N."/>
            <person name="Submissions S."/>
        </authorList>
    </citation>
    <scope>NUCLEOTIDE SEQUENCE [LARGE SCALE GENOMIC DNA]</scope>
    <source>
        <strain evidence="9">DSM 21054</strain>
    </source>
</reference>
<dbReference type="Proteomes" id="UP000186917">
    <property type="component" value="Unassembled WGS sequence"/>
</dbReference>
<evidence type="ECO:0000259" key="7">
    <source>
        <dbReference type="PROSITE" id="PS51123"/>
    </source>
</evidence>
<dbReference type="InterPro" id="IPR011659">
    <property type="entry name" value="WD40"/>
</dbReference>
<dbReference type="Pfam" id="PF00515">
    <property type="entry name" value="TPR_1"/>
    <property type="match status" value="1"/>
</dbReference>
<dbReference type="PROSITE" id="PS50005">
    <property type="entry name" value="TPR"/>
    <property type="match status" value="1"/>
</dbReference>
<organism evidence="8 9">
    <name type="scientific">Filimonas lacunae</name>
    <dbReference type="NCBI Taxonomy" id="477680"/>
    <lineage>
        <taxon>Bacteria</taxon>
        <taxon>Pseudomonadati</taxon>
        <taxon>Bacteroidota</taxon>
        <taxon>Chitinophagia</taxon>
        <taxon>Chitinophagales</taxon>
        <taxon>Chitinophagaceae</taxon>
        <taxon>Filimonas</taxon>
    </lineage>
</organism>
<keyword evidence="3" id="KW-0998">Cell outer membrane</keyword>
<dbReference type="PRINTS" id="PR01021">
    <property type="entry name" value="OMPADOMAIN"/>
</dbReference>
<proteinExistence type="predicted"/>
<dbReference type="Gene3D" id="1.25.40.10">
    <property type="entry name" value="Tetratricopeptide repeat domain"/>
    <property type="match status" value="1"/>
</dbReference>
<dbReference type="SMART" id="SM00028">
    <property type="entry name" value="TPR"/>
    <property type="match status" value="3"/>
</dbReference>
<comment type="subcellular location">
    <subcellularLocation>
        <location evidence="1">Cell outer membrane</location>
    </subcellularLocation>
</comment>
<dbReference type="CDD" id="cd07185">
    <property type="entry name" value="OmpA_C-like"/>
    <property type="match status" value="1"/>
</dbReference>
<dbReference type="GO" id="GO:0009279">
    <property type="term" value="C:cell outer membrane"/>
    <property type="evidence" value="ECO:0007669"/>
    <property type="project" value="UniProtKB-SubCell"/>
</dbReference>
<sequence length="598" mass="65568">MWGMLLLATGNNASAQSGSYIRKGDLHFENHSYYEAAQCYEKFLNPSLRNGAVEPYVQRKISYSDKTATTSKPADIWYKLGECYLLLNMYTLAEKSYRQAIQLDSIQQMPAFLKLAVCEWSNGKLADAEKHLNQLAASKEVDASLRNQAAKALESLQWTKQQLQNSEPFATVSKLNAGSNFANGIYAPFITNLNGQLVFTAISKEQAKQSPLYINGIYAVQWNDSITAAPAVLQHSDEWHYGTASFTSDGKYMYLTAKKVKGTNSSCIMVAIKDKQGNWSTPVALNAIVNVPGYNSMQPFINAEGNRLLFSSNQPGGIGGNDLWMADIDAAGKVVKANNLGSVINTPADEEAPFYQANSQTLVFASNGRIGMGGFDLYSSKGEGVHWQTPVNLGYPVNSLKNDIYFFSNATNDILQHALISSDRESDCCLQLYAVTQKPASVKPAPPVAEKVPVTPETPMAVPDTVATPVTPEQVGLKSVTLEMAVRFAFNKSTLDKSGRTVLDSLVQMMKEDTTAIVDITGHTDAEGAAAYNLRLSRARVNSCLEYLKTKGIDTTRVNKDVYGDTRPVAANKIGEKDNPTGRQENRRVEIKVKYTKQ</sequence>
<evidence type="ECO:0000256" key="3">
    <source>
        <dbReference type="ARBA" id="ARBA00023237"/>
    </source>
</evidence>
<keyword evidence="9" id="KW-1185">Reference proteome</keyword>
<dbReference type="InterPro" id="IPR006664">
    <property type="entry name" value="OMP_bac"/>
</dbReference>
<dbReference type="STRING" id="477680.SAMN05421788_112216"/>
<dbReference type="SUPFAM" id="SSF48452">
    <property type="entry name" value="TPR-like"/>
    <property type="match status" value="1"/>
</dbReference>
<dbReference type="Pfam" id="PF00691">
    <property type="entry name" value="OmpA"/>
    <property type="match status" value="1"/>
</dbReference>
<dbReference type="Gene3D" id="3.30.1330.60">
    <property type="entry name" value="OmpA-like domain"/>
    <property type="match status" value="1"/>
</dbReference>
<dbReference type="InterPro" id="IPR011990">
    <property type="entry name" value="TPR-like_helical_dom_sf"/>
</dbReference>
<keyword evidence="2 5" id="KW-0472">Membrane</keyword>
<dbReference type="PROSITE" id="PS51123">
    <property type="entry name" value="OMPA_2"/>
    <property type="match status" value="1"/>
</dbReference>